<dbReference type="Gene3D" id="3.40.50.300">
    <property type="entry name" value="P-loop containing nucleotide triphosphate hydrolases"/>
    <property type="match status" value="1"/>
</dbReference>
<dbReference type="AlphaFoldDB" id="A0A7W8X7W5"/>
<organism evidence="2 3">
    <name type="scientific">Rhizobium giardinii</name>
    <dbReference type="NCBI Taxonomy" id="56731"/>
    <lineage>
        <taxon>Bacteria</taxon>
        <taxon>Pseudomonadati</taxon>
        <taxon>Pseudomonadota</taxon>
        <taxon>Alphaproteobacteria</taxon>
        <taxon>Hyphomicrobiales</taxon>
        <taxon>Rhizobiaceae</taxon>
        <taxon>Rhizobium/Agrobacterium group</taxon>
        <taxon>Rhizobium</taxon>
    </lineage>
</organism>
<dbReference type="InterPro" id="IPR036390">
    <property type="entry name" value="WH_DNA-bd_sf"/>
</dbReference>
<protein>
    <recommendedName>
        <fullName evidence="4">AAA family ATPase</fullName>
    </recommendedName>
</protein>
<feature type="region of interest" description="Disordered" evidence="1">
    <location>
        <begin position="358"/>
        <end position="389"/>
    </location>
</feature>
<evidence type="ECO:0000313" key="3">
    <source>
        <dbReference type="Proteomes" id="UP000585507"/>
    </source>
</evidence>
<proteinExistence type="predicted"/>
<dbReference type="Proteomes" id="UP000585507">
    <property type="component" value="Unassembled WGS sequence"/>
</dbReference>
<dbReference type="InterPro" id="IPR027417">
    <property type="entry name" value="P-loop_NTPase"/>
</dbReference>
<comment type="caution">
    <text evidence="2">The sequence shown here is derived from an EMBL/GenBank/DDBJ whole genome shotgun (WGS) entry which is preliminary data.</text>
</comment>
<keyword evidence="3" id="KW-1185">Reference proteome</keyword>
<dbReference type="Pfam" id="PF13481">
    <property type="entry name" value="AAA_25"/>
    <property type="match status" value="1"/>
</dbReference>
<name>A0A7W8X7W5_9HYPH</name>
<feature type="region of interest" description="Disordered" evidence="1">
    <location>
        <begin position="19"/>
        <end position="51"/>
    </location>
</feature>
<sequence length="389" mass="42858">MSRTVDEIELEAERIDDPLAQEFISGRAPGGASKRHPDLGGKARSPNRQASSPEIYDAADLRFQTFAPLRQVAGDIIVEGLTILAARPKVGKTWLMLDIAIAVGEGRDCLGGIQCEPGDVLYLALEDNKRRLQRRLTKLLGVHGQEWPQHLHIAHTWPRADQGGLDHLRNWIAGVSKPRLIVIDVFARFRRPVPPGKQSYDTDYGSISELQTLAAEAGVAIVVVHHLRKSESDDDPLDTVSGTLGLTAAADAILVIKKTGQGTSLYGRSRDTDEIDKAMKFDPETARWTILGERPDVERSDERRAILNLLQEAGEPMAPKDVAAALGRKDANIRVLLSKMAKKGEIIQPKYGVYAISPSPGYTGYTDNSSSEEDPETQQNQGFWWDRDC</sequence>
<gene>
    <name evidence="2" type="ORF">GGD55_001724</name>
</gene>
<dbReference type="SUPFAM" id="SSF52540">
    <property type="entry name" value="P-loop containing nucleoside triphosphate hydrolases"/>
    <property type="match status" value="1"/>
</dbReference>
<dbReference type="EMBL" id="JACHBK010000003">
    <property type="protein sequence ID" value="MBB5535041.1"/>
    <property type="molecule type" value="Genomic_DNA"/>
</dbReference>
<accession>A0A7W8X7W5</accession>
<reference evidence="2 3" key="1">
    <citation type="submission" date="2020-08" db="EMBL/GenBank/DDBJ databases">
        <title>Genomic Encyclopedia of Type Strains, Phase IV (KMG-V): Genome sequencing to study the core and pangenomes of soil and plant-associated prokaryotes.</title>
        <authorList>
            <person name="Whitman W."/>
        </authorList>
    </citation>
    <scope>NUCLEOTIDE SEQUENCE [LARGE SCALE GENOMIC DNA]</scope>
    <source>
        <strain evidence="2 3">SEMIA 4084</strain>
    </source>
</reference>
<evidence type="ECO:0008006" key="4">
    <source>
        <dbReference type="Google" id="ProtNLM"/>
    </source>
</evidence>
<evidence type="ECO:0000256" key="1">
    <source>
        <dbReference type="SAM" id="MobiDB-lite"/>
    </source>
</evidence>
<dbReference type="SUPFAM" id="SSF46785">
    <property type="entry name" value="Winged helix' DNA-binding domain"/>
    <property type="match status" value="1"/>
</dbReference>
<dbReference type="RefSeq" id="WP_018324383.1">
    <property type="nucleotide sequence ID" value="NZ_JACHBK010000003.1"/>
</dbReference>
<evidence type="ECO:0000313" key="2">
    <source>
        <dbReference type="EMBL" id="MBB5535041.1"/>
    </source>
</evidence>